<dbReference type="AlphaFoldDB" id="A0A1S1MXC2"/>
<dbReference type="OrthoDB" id="9816185at2"/>
<evidence type="ECO:0008006" key="3">
    <source>
        <dbReference type="Google" id="ProtNLM"/>
    </source>
</evidence>
<dbReference type="EMBL" id="MNAN01000037">
    <property type="protein sequence ID" value="OHU93562.1"/>
    <property type="molecule type" value="Genomic_DNA"/>
</dbReference>
<reference evidence="1 2" key="1">
    <citation type="submission" date="2016-10" db="EMBL/GenBank/DDBJ databases">
        <title>Pseudoalteromonas amylolytica sp. nov., isolated from the surface seawater.</title>
        <authorList>
            <person name="Wu Y.-H."/>
            <person name="Cheng H."/>
            <person name="Jin X.-B."/>
            <person name="Wang C.-S."/>
            <person name="Xu X.-W."/>
        </authorList>
    </citation>
    <scope>NUCLEOTIDE SEQUENCE [LARGE SCALE GENOMIC DNA]</scope>
    <source>
        <strain evidence="1 2">JCM 12483</strain>
    </source>
</reference>
<dbReference type="STRING" id="327939.BIW53_19670"/>
<accession>A0A1S1MXC2</accession>
<gene>
    <name evidence="1" type="ORF">BIW53_19670</name>
</gene>
<sequence>MINISHVLTPQVIEWHVDSVRKRFHSILKNSPELKELSRMEARFYRDICVAKATCRELIGCSAEQLSTFFTSALFEKHKLYFVLCLSQELRKPYETQPFFQHFVTNLPRDFYQNGIAQNVEDISQMVRRRAATFFGYGYFSKVIGKKFDKEQWNGYSFSKKLEVKVCPTCNSADSSTVYEEQAEIEGKVSVVCRAPLDHYYSKSKYPFFAMTAANLIPSCERCNSSLKRETDYMYKPHLRPYKEGLEDYATFICEPKAAIQDVIKAACNPKYVKAHNYRFDVLCKQLNQKGVARLANERSKNSLSDMGILQRYNENVEQHQAFLVKLFFTTEHFVEQQLGFFHGFTKKEVIENYLEVDFSGVDVTYKPYALLKKHVSQSILDKNNVQY</sequence>
<evidence type="ECO:0000313" key="1">
    <source>
        <dbReference type="EMBL" id="OHU93562.1"/>
    </source>
</evidence>
<dbReference type="RefSeq" id="WP_070993718.1">
    <property type="nucleotide sequence ID" value="NZ_CBCSHD010000006.1"/>
</dbReference>
<protein>
    <recommendedName>
        <fullName evidence="3">HNH endonuclease</fullName>
    </recommendedName>
</protein>
<dbReference type="Proteomes" id="UP000180253">
    <property type="component" value="Unassembled WGS sequence"/>
</dbReference>
<proteinExistence type="predicted"/>
<comment type="caution">
    <text evidence="1">The sequence shown here is derived from an EMBL/GenBank/DDBJ whole genome shotgun (WGS) entry which is preliminary data.</text>
</comment>
<organism evidence="1 2">
    <name type="scientific">Pseudoalteromonas byunsanensis</name>
    <dbReference type="NCBI Taxonomy" id="327939"/>
    <lineage>
        <taxon>Bacteria</taxon>
        <taxon>Pseudomonadati</taxon>
        <taxon>Pseudomonadota</taxon>
        <taxon>Gammaproteobacteria</taxon>
        <taxon>Alteromonadales</taxon>
        <taxon>Pseudoalteromonadaceae</taxon>
        <taxon>Pseudoalteromonas</taxon>
    </lineage>
</organism>
<name>A0A1S1MXC2_9GAMM</name>
<evidence type="ECO:0000313" key="2">
    <source>
        <dbReference type="Proteomes" id="UP000180253"/>
    </source>
</evidence>
<keyword evidence="2" id="KW-1185">Reference proteome</keyword>